<accession>A0A1Y5TX77</accession>
<dbReference type="InterPro" id="IPR032710">
    <property type="entry name" value="NTF2-like_dom_sf"/>
</dbReference>
<protein>
    <submittedName>
        <fullName evidence="4">ECF RNA polymerase sigma factor SigJ</fullName>
    </submittedName>
</protein>
<dbReference type="EMBL" id="FWFR01000004">
    <property type="protein sequence ID" value="SLN75975.1"/>
    <property type="molecule type" value="Genomic_DNA"/>
</dbReference>
<dbReference type="Gene3D" id="1.10.10.10">
    <property type="entry name" value="Winged helix-like DNA-binding domain superfamily/Winged helix DNA-binding domain"/>
    <property type="match status" value="1"/>
</dbReference>
<dbReference type="AlphaFoldDB" id="A0A1Y5TX77"/>
<dbReference type="RefSeq" id="WP_085885339.1">
    <property type="nucleotide sequence ID" value="NZ_FWFR01000004.1"/>
</dbReference>
<dbReference type="SUPFAM" id="SSF54427">
    <property type="entry name" value="NTF2-like"/>
    <property type="match status" value="1"/>
</dbReference>
<dbReference type="NCBIfam" id="TIGR02937">
    <property type="entry name" value="sigma70-ECF"/>
    <property type="match status" value="1"/>
</dbReference>
<dbReference type="PANTHER" id="PTHR30173">
    <property type="entry name" value="SIGMA 19 FACTOR"/>
    <property type="match status" value="1"/>
</dbReference>
<dbReference type="InParanoid" id="A0A1Y5TX77"/>
<dbReference type="InterPro" id="IPR052704">
    <property type="entry name" value="ECF_Sigma-70_Domain"/>
</dbReference>
<organism evidence="4 5">
    <name type="scientific">Oceanibacterium hippocampi</name>
    <dbReference type="NCBI Taxonomy" id="745714"/>
    <lineage>
        <taxon>Bacteria</taxon>
        <taxon>Pseudomonadati</taxon>
        <taxon>Pseudomonadota</taxon>
        <taxon>Alphaproteobacteria</taxon>
        <taxon>Sneathiellales</taxon>
        <taxon>Sneathiellaceae</taxon>
        <taxon>Oceanibacterium</taxon>
    </lineage>
</organism>
<evidence type="ECO:0000313" key="5">
    <source>
        <dbReference type="Proteomes" id="UP000193200"/>
    </source>
</evidence>
<dbReference type="InterPro" id="IPR013249">
    <property type="entry name" value="RNA_pol_sigma70_r4_t2"/>
</dbReference>
<dbReference type="SUPFAM" id="SSF88946">
    <property type="entry name" value="Sigma2 domain of RNA polymerase sigma factors"/>
    <property type="match status" value="1"/>
</dbReference>
<dbReference type="Proteomes" id="UP000193200">
    <property type="component" value="Unassembled WGS sequence"/>
</dbReference>
<name>A0A1Y5TX77_9PROT</name>
<feature type="domain" description="RNA polymerase sigma factor 70 region 4 type 2" evidence="3">
    <location>
        <begin position="117"/>
        <end position="167"/>
    </location>
</feature>
<evidence type="ECO:0000259" key="3">
    <source>
        <dbReference type="Pfam" id="PF08281"/>
    </source>
</evidence>
<dbReference type="InterPro" id="IPR013325">
    <property type="entry name" value="RNA_pol_sigma_r2"/>
</dbReference>
<feature type="domain" description="RNA polymerase sigma-70 region 2" evidence="2">
    <location>
        <begin position="20"/>
        <end position="83"/>
    </location>
</feature>
<evidence type="ECO:0000313" key="4">
    <source>
        <dbReference type="EMBL" id="SLN75975.1"/>
    </source>
</evidence>
<dbReference type="SUPFAM" id="SSF88659">
    <property type="entry name" value="Sigma3 and sigma4 domains of RNA polymerase sigma factors"/>
    <property type="match status" value="1"/>
</dbReference>
<dbReference type="InterPro" id="IPR014284">
    <property type="entry name" value="RNA_pol_sigma-70_dom"/>
</dbReference>
<sequence>MGEAAQGEALRPDSPALAAFERHRGYLRHVAYRMLGSLADAEDVLQDAYLRWHHADREAVRNEKGYLSSVVTRLCLDHLGSARVRREQYVGAWLPEPLIDSADDADGPDASVEFGYALMLALERLSPLERAAFLLHDIFDMSFTEVARSIGRDEAACRQLALRARRHVRESRPRFPVPAAEGRAIAEAYFRASRDGDIASLESLLAEHAVMVHDGGGRKPAALNPIRGRDRVLRFKQGIARKQGRTPSRLLHLGPVDGLPGLVTMEHGETLQATALVIEEGRIVAIYVIRNPDKLAHIDMPGARA</sequence>
<dbReference type="GO" id="GO:0006352">
    <property type="term" value="P:DNA-templated transcription initiation"/>
    <property type="evidence" value="ECO:0007669"/>
    <property type="project" value="InterPro"/>
</dbReference>
<proteinExistence type="predicted"/>
<dbReference type="InterPro" id="IPR007627">
    <property type="entry name" value="RNA_pol_sigma70_r2"/>
</dbReference>
<dbReference type="OrthoDB" id="9794372at2"/>
<dbReference type="InterPro" id="IPR013324">
    <property type="entry name" value="RNA_pol_sigma_r3/r4-like"/>
</dbReference>
<evidence type="ECO:0000259" key="2">
    <source>
        <dbReference type="Pfam" id="PF04542"/>
    </source>
</evidence>
<dbReference type="InterPro" id="IPR036388">
    <property type="entry name" value="WH-like_DNA-bd_sf"/>
</dbReference>
<gene>
    <name evidence="4" type="primary">sigJ</name>
    <name evidence="4" type="ORF">OCH7691_04008</name>
</gene>
<dbReference type="GO" id="GO:0016987">
    <property type="term" value="F:sigma factor activity"/>
    <property type="evidence" value="ECO:0007669"/>
    <property type="project" value="InterPro"/>
</dbReference>
<dbReference type="NCBIfam" id="NF007214">
    <property type="entry name" value="PRK09636.1"/>
    <property type="match status" value="1"/>
</dbReference>
<dbReference type="GO" id="GO:0003677">
    <property type="term" value="F:DNA binding"/>
    <property type="evidence" value="ECO:0007669"/>
    <property type="project" value="InterPro"/>
</dbReference>
<dbReference type="PANTHER" id="PTHR30173:SF43">
    <property type="entry name" value="ECF RNA POLYMERASE SIGMA FACTOR SIGI-RELATED"/>
    <property type="match status" value="1"/>
</dbReference>
<dbReference type="Gene3D" id="3.10.450.50">
    <property type="match status" value="1"/>
</dbReference>
<dbReference type="Pfam" id="PF08281">
    <property type="entry name" value="Sigma70_r4_2"/>
    <property type="match status" value="1"/>
</dbReference>
<reference evidence="4 5" key="1">
    <citation type="submission" date="2017-03" db="EMBL/GenBank/DDBJ databases">
        <authorList>
            <person name="Afonso C.L."/>
            <person name="Miller P.J."/>
            <person name="Scott M.A."/>
            <person name="Spackman E."/>
            <person name="Goraichik I."/>
            <person name="Dimitrov K.M."/>
            <person name="Suarez D.L."/>
            <person name="Swayne D.E."/>
        </authorList>
    </citation>
    <scope>NUCLEOTIDE SEQUENCE [LARGE SCALE GENOMIC DNA]</scope>
    <source>
        <strain evidence="4 5">CECT 7691</strain>
    </source>
</reference>
<evidence type="ECO:0000256" key="1">
    <source>
        <dbReference type="ARBA" id="ARBA00011344"/>
    </source>
</evidence>
<keyword evidence="5" id="KW-1185">Reference proteome</keyword>
<dbReference type="Pfam" id="PF04542">
    <property type="entry name" value="Sigma70_r2"/>
    <property type="match status" value="1"/>
</dbReference>
<dbReference type="Gene3D" id="1.10.1740.10">
    <property type="match status" value="1"/>
</dbReference>
<comment type="subunit">
    <text evidence="1">Interacts transiently with the RNA polymerase catalytic core formed by RpoA, RpoB, RpoC and RpoZ (2 alpha, 1 beta, 1 beta' and 1 omega subunit) to form the RNA polymerase holoenzyme that can initiate transcription.</text>
</comment>